<dbReference type="AlphaFoldDB" id="A0A1H2UKK5"/>
<reference evidence="2" key="1">
    <citation type="submission" date="2016-10" db="EMBL/GenBank/DDBJ databases">
        <authorList>
            <person name="Varghese N."/>
            <person name="Submissions S."/>
        </authorList>
    </citation>
    <scope>NUCLEOTIDE SEQUENCE [LARGE SCALE GENOMIC DNA]</scope>
    <source>
        <strain evidence="2">DSM 15718</strain>
    </source>
</reference>
<organism evidence="1 2">
    <name type="scientific">Flavobacterium degerlachei</name>
    <dbReference type="NCBI Taxonomy" id="229203"/>
    <lineage>
        <taxon>Bacteria</taxon>
        <taxon>Pseudomonadati</taxon>
        <taxon>Bacteroidota</taxon>
        <taxon>Flavobacteriia</taxon>
        <taxon>Flavobacteriales</taxon>
        <taxon>Flavobacteriaceae</taxon>
        <taxon>Flavobacterium</taxon>
    </lineage>
</organism>
<dbReference type="InterPro" id="IPR032710">
    <property type="entry name" value="NTF2-like_dom_sf"/>
</dbReference>
<dbReference type="Proteomes" id="UP000198569">
    <property type="component" value="Unassembled WGS sequence"/>
</dbReference>
<protein>
    <submittedName>
        <fullName evidence="1">Putative lumazine-binding</fullName>
    </submittedName>
</protein>
<dbReference type="OrthoDB" id="117186at2"/>
<evidence type="ECO:0000313" key="2">
    <source>
        <dbReference type="Proteomes" id="UP000198569"/>
    </source>
</evidence>
<dbReference type="Gene3D" id="3.10.450.50">
    <property type="match status" value="1"/>
</dbReference>
<evidence type="ECO:0000313" key="1">
    <source>
        <dbReference type="EMBL" id="SDW56632.1"/>
    </source>
</evidence>
<dbReference type="SUPFAM" id="SSF54427">
    <property type="entry name" value="NTF2-like"/>
    <property type="match status" value="1"/>
</dbReference>
<name>A0A1H2UKK5_9FLAO</name>
<dbReference type="EMBL" id="FNMV01000003">
    <property type="protein sequence ID" value="SDW56632.1"/>
    <property type="molecule type" value="Genomic_DNA"/>
</dbReference>
<proteinExistence type="predicted"/>
<sequence length="143" mass="16225">MKRIILLGFILISWNSQAQKQEIKSTIATFFEGFHARDSAKIKSVCSENMVLQSIAETANGNSLSEESSAAFYHSIATIPNEIKFSEKIISYTIQVDGTMAVAWTPYEFYKNGILSHTGVNVFTLFKKDDSWKIIYIIDTRRK</sequence>
<gene>
    <name evidence="1" type="ORF">SAMN05444338_103195</name>
</gene>
<dbReference type="STRING" id="229203.SAMN05444338_103195"/>
<accession>A0A1H2UKK5</accession>
<keyword evidence="2" id="KW-1185">Reference proteome</keyword>
<dbReference type="RefSeq" id="WP_091430318.1">
    <property type="nucleotide sequence ID" value="NZ_FNMV01000003.1"/>
</dbReference>